<dbReference type="Gene3D" id="2.30.30.60">
    <property type="match status" value="1"/>
</dbReference>
<dbReference type="PANTHER" id="PTHR30460">
    <property type="entry name" value="MODERATE CONDUCTANCE MECHANOSENSITIVE CHANNEL YBIO"/>
    <property type="match status" value="1"/>
</dbReference>
<evidence type="ECO:0000313" key="13">
    <source>
        <dbReference type="EMBL" id="AEH61877.1"/>
    </source>
</evidence>
<feature type="compositionally biased region" description="Low complexity" evidence="7">
    <location>
        <begin position="96"/>
        <end position="155"/>
    </location>
</feature>
<evidence type="ECO:0000256" key="5">
    <source>
        <dbReference type="ARBA" id="ARBA00022989"/>
    </source>
</evidence>
<evidence type="ECO:0000256" key="9">
    <source>
        <dbReference type="SAM" id="SignalP"/>
    </source>
</evidence>
<proteinExistence type="inferred from homology"/>
<feature type="transmembrane region" description="Helical" evidence="8">
    <location>
        <begin position="314"/>
        <end position="336"/>
    </location>
</feature>
<feature type="region of interest" description="Disordered" evidence="7">
    <location>
        <begin position="880"/>
        <end position="937"/>
    </location>
</feature>
<feature type="domain" description="Moderate conductance mechanosensitive channel YbiO-like transmembrane helix 1" evidence="12">
    <location>
        <begin position="505"/>
        <end position="579"/>
    </location>
</feature>
<feature type="transmembrane region" description="Helical" evidence="8">
    <location>
        <begin position="636"/>
        <end position="655"/>
    </location>
</feature>
<gene>
    <name evidence="13" type="ordered locus">Zmob_0020</name>
</gene>
<evidence type="ECO:0000256" key="7">
    <source>
        <dbReference type="SAM" id="MobiDB-lite"/>
    </source>
</evidence>
<dbReference type="eggNOG" id="COG0668">
    <property type="taxonomic scope" value="Bacteria"/>
</dbReference>
<feature type="compositionally biased region" description="Basic and acidic residues" evidence="7">
    <location>
        <begin position="905"/>
        <end position="915"/>
    </location>
</feature>
<keyword evidence="5 8" id="KW-1133">Transmembrane helix</keyword>
<dbReference type="HOGENOM" id="CLU_013626_0_0_5"/>
<evidence type="ECO:0000259" key="12">
    <source>
        <dbReference type="Pfam" id="PF25392"/>
    </source>
</evidence>
<dbReference type="InterPro" id="IPR049142">
    <property type="entry name" value="MS_channel_1st"/>
</dbReference>
<feature type="compositionally biased region" description="Basic and acidic residues" evidence="7">
    <location>
        <begin position="880"/>
        <end position="890"/>
    </location>
</feature>
<dbReference type="InterPro" id="IPR006685">
    <property type="entry name" value="MscS_channel_2nd"/>
</dbReference>
<evidence type="ECO:0000256" key="2">
    <source>
        <dbReference type="ARBA" id="ARBA00008017"/>
    </source>
</evidence>
<dbReference type="InterPro" id="IPR010920">
    <property type="entry name" value="LSM_dom_sf"/>
</dbReference>
<feature type="region of interest" description="Disordered" evidence="7">
    <location>
        <begin position="96"/>
        <end position="158"/>
    </location>
</feature>
<dbReference type="AlphaFoldDB" id="A0A0H3FZR3"/>
<feature type="transmembrane region" description="Helical" evidence="8">
    <location>
        <begin position="593"/>
        <end position="615"/>
    </location>
</feature>
<dbReference type="SUPFAM" id="SSF50182">
    <property type="entry name" value="Sm-like ribonucleoproteins"/>
    <property type="match status" value="1"/>
</dbReference>
<dbReference type="SUPFAM" id="SSF82861">
    <property type="entry name" value="Mechanosensitive channel protein MscS (YggB), transmembrane region"/>
    <property type="match status" value="1"/>
</dbReference>
<accession>A0A0H3FZR3</accession>
<dbReference type="InterPro" id="IPR045276">
    <property type="entry name" value="YbiO_bact"/>
</dbReference>
<feature type="transmembrane region" description="Helical" evidence="8">
    <location>
        <begin position="499"/>
        <end position="522"/>
    </location>
</feature>
<dbReference type="Pfam" id="PF00924">
    <property type="entry name" value="MS_channel_2nd"/>
    <property type="match status" value="1"/>
</dbReference>
<evidence type="ECO:0000259" key="11">
    <source>
        <dbReference type="Pfam" id="PF21088"/>
    </source>
</evidence>
<protein>
    <submittedName>
        <fullName evidence="13">MscS Mechanosensitive ion channel</fullName>
    </submittedName>
</protein>
<dbReference type="Gene3D" id="3.30.70.100">
    <property type="match status" value="1"/>
</dbReference>
<keyword evidence="3" id="KW-1003">Cell membrane</keyword>
<name>A0A0H3FZR3_ZYMMA</name>
<dbReference type="GO" id="GO:0008381">
    <property type="term" value="F:mechanosensitive monoatomic ion channel activity"/>
    <property type="evidence" value="ECO:0007669"/>
    <property type="project" value="InterPro"/>
</dbReference>
<feature type="transmembrane region" description="Helical" evidence="8">
    <location>
        <begin position="463"/>
        <end position="487"/>
    </location>
</feature>
<evidence type="ECO:0000256" key="8">
    <source>
        <dbReference type="SAM" id="Phobius"/>
    </source>
</evidence>
<feature type="signal peptide" evidence="9">
    <location>
        <begin position="1"/>
        <end position="38"/>
    </location>
</feature>
<dbReference type="Proteomes" id="UP000001494">
    <property type="component" value="Chromosome"/>
</dbReference>
<comment type="similarity">
    <text evidence="2">Belongs to the MscS (TC 1.A.23) family.</text>
</comment>
<evidence type="ECO:0000256" key="6">
    <source>
        <dbReference type="ARBA" id="ARBA00023136"/>
    </source>
</evidence>
<feature type="region of interest" description="Disordered" evidence="7">
    <location>
        <begin position="252"/>
        <end position="298"/>
    </location>
</feature>
<reference evidence="13 14" key="1">
    <citation type="journal article" date="2011" name="J. Bacteriol.">
        <title>Genome sequence of the ethanol-producing Zymomonas mobilis subsp. mobilis lectotype strain ATCC 10988.</title>
        <authorList>
            <person name="Pappas K.M."/>
            <person name="Kouvelis V.N."/>
            <person name="Saunders E."/>
            <person name="Brettin T.S."/>
            <person name="Bruce D."/>
            <person name="Detter C."/>
            <person name="Balakireva M."/>
            <person name="Han C.S."/>
            <person name="Savvakis G."/>
            <person name="Kyrpides N.C."/>
            <person name="Typas M.A."/>
        </authorList>
    </citation>
    <scope>NUCLEOTIDE SEQUENCE [LARGE SCALE GENOMIC DNA]</scope>
    <source>
        <strain evidence="14">ATCC 10988 / DSM 424 / CCUG 17860 / LMG 404 / NCIMB 8938 / NRRL B-806 / ZM1</strain>
    </source>
</reference>
<evidence type="ECO:0000259" key="10">
    <source>
        <dbReference type="Pfam" id="PF00924"/>
    </source>
</evidence>
<feature type="transmembrane region" description="Helical" evidence="8">
    <location>
        <begin position="421"/>
        <end position="442"/>
    </location>
</feature>
<dbReference type="Pfam" id="PF25392">
    <property type="entry name" value="MS_channel_TM1"/>
    <property type="match status" value="1"/>
</dbReference>
<feature type="domain" description="Mechanosensitive ion channel transmembrane helices 2/3" evidence="11">
    <location>
        <begin position="643"/>
        <end position="684"/>
    </location>
</feature>
<feature type="transmembrane region" description="Helical" evidence="8">
    <location>
        <begin position="388"/>
        <end position="409"/>
    </location>
</feature>
<keyword evidence="6 8" id="KW-0472">Membrane</keyword>
<feature type="compositionally biased region" description="Basic and acidic residues" evidence="7">
    <location>
        <begin position="284"/>
        <end position="298"/>
    </location>
</feature>
<comment type="subcellular location">
    <subcellularLocation>
        <location evidence="1">Cell membrane</location>
        <topology evidence="1">Multi-pass membrane protein</topology>
    </subcellularLocation>
</comment>
<organism evidence="13 14">
    <name type="scientific">Zymomonas mobilis subsp. mobilis (strain ATCC 10988 / DSM 424 / LMG 404 / NCIMB 8938 / NRRL B-806 / ZM1)</name>
    <dbReference type="NCBI Taxonomy" id="555217"/>
    <lineage>
        <taxon>Bacteria</taxon>
        <taxon>Pseudomonadati</taxon>
        <taxon>Pseudomonadota</taxon>
        <taxon>Alphaproteobacteria</taxon>
        <taxon>Sphingomonadales</taxon>
        <taxon>Zymomonadaceae</taxon>
        <taxon>Zymomonas</taxon>
    </lineage>
</organism>
<feature type="compositionally biased region" description="Basic and acidic residues" evidence="7">
    <location>
        <begin position="928"/>
        <end position="937"/>
    </location>
</feature>
<dbReference type="GO" id="GO:0005886">
    <property type="term" value="C:plasma membrane"/>
    <property type="evidence" value="ECO:0007669"/>
    <property type="project" value="UniProtKB-SubCell"/>
</dbReference>
<feature type="transmembrane region" description="Helical" evidence="8">
    <location>
        <begin position="212"/>
        <end position="234"/>
    </location>
</feature>
<dbReference type="EMBL" id="CP002850">
    <property type="protein sequence ID" value="AEH61877.1"/>
    <property type="molecule type" value="Genomic_DNA"/>
</dbReference>
<dbReference type="InterPro" id="IPR057485">
    <property type="entry name" value="YbiO-like_TM1"/>
</dbReference>
<evidence type="ECO:0000313" key="14">
    <source>
        <dbReference type="Proteomes" id="UP000001494"/>
    </source>
</evidence>
<dbReference type="Pfam" id="PF21088">
    <property type="entry name" value="MS_channel_1st"/>
    <property type="match status" value="1"/>
</dbReference>
<evidence type="ECO:0000256" key="3">
    <source>
        <dbReference type="ARBA" id="ARBA00022475"/>
    </source>
</evidence>
<keyword evidence="4 8" id="KW-0812">Transmembrane</keyword>
<feature type="transmembrane region" description="Helical" evidence="8">
    <location>
        <begin position="661"/>
        <end position="681"/>
    </location>
</feature>
<dbReference type="KEGG" id="zmm:Zmob_0020"/>
<dbReference type="PANTHER" id="PTHR30460:SF0">
    <property type="entry name" value="MODERATE CONDUCTANCE MECHANOSENSITIVE CHANNEL YBIO"/>
    <property type="match status" value="1"/>
</dbReference>
<feature type="transmembrane region" description="Helical" evidence="8">
    <location>
        <begin position="548"/>
        <end position="573"/>
    </location>
</feature>
<evidence type="ECO:0000256" key="4">
    <source>
        <dbReference type="ARBA" id="ARBA00022692"/>
    </source>
</evidence>
<feature type="chain" id="PRO_5002609834" evidence="9">
    <location>
        <begin position="39"/>
        <end position="937"/>
    </location>
</feature>
<dbReference type="InterPro" id="IPR023408">
    <property type="entry name" value="MscS_beta-dom_sf"/>
</dbReference>
<dbReference type="OrthoDB" id="9814206at2"/>
<feature type="domain" description="Mechanosensitive ion channel MscS" evidence="10">
    <location>
        <begin position="686"/>
        <end position="748"/>
    </location>
</feature>
<evidence type="ECO:0000256" key="1">
    <source>
        <dbReference type="ARBA" id="ARBA00004651"/>
    </source>
</evidence>
<dbReference type="Gene3D" id="1.10.287.1260">
    <property type="match status" value="1"/>
</dbReference>
<dbReference type="RefSeq" id="WP_014500287.1">
    <property type="nucleotide sequence ID" value="NC_017262.1"/>
</dbReference>
<keyword evidence="9" id="KW-0732">Signal</keyword>
<dbReference type="InterPro" id="IPR011014">
    <property type="entry name" value="MscS_channel_TM-2"/>
</dbReference>
<sequence length="937" mass="103767">MSVFMKMLSQLNHRLFHKIRFILPLLFSFFFLNQSLYAQDAATDNSSQTSQAQPQGNQALSKSEAKKLLNILDNPKKREEFTQTLSLIAKGLPSDQASANTAASDSTDSDSSASNAASNNQDATAPKAAAVAAKPASKAAAPATTDSSSTENSSEPAALIDKDVSDDLNIVSRYIVKYTTSFAAIFKDMGFVSRWFHYEMTHQAARTILFKAVLYGLLIFGIGLALEYTIVFFTRGLLRTIKERAQSYETAWSLKHAPQPENNDDSSDNLEIASDVGDAGSDNSEEKAAETKETRAEDHRRQNEVMAFIIRIPFAFYHLITKLLPVAIFLGFNYIVSALISPSRQAEALTLSLANAYALSRTAYIILESTFAPKSPPIRLLPASDSTAALVIKWANILVITPSIGMFLISMGDEFHIARRGIEALILASILVEHLFLAAFIWRIRHIVAQALRPPEKLQSRPFWRFISTIIGLWWIPAIFVDIALWVVWATRFHGGYRWMLRSCILTVAILVFSRLAAVLAYGAQENLFNFNDDMKSRYPRLQKRADFYYPYVRSIITFVITAVSLIALTQSWGIPTLRFLFKSSIGARLTSLAFSLFIAITVAVTLWEVINAMLNRQIDRYHESNQFSRATRLRTVFPIIRTVLLVFIIAIVAVTTLSQIGINVAPLLTGAGIMGAAIAFGSQSLVKDFITGFFMLVEDAIQVGDWVSTGGVSGTVEHLSIRTLRVRAVNGDLHIIPFSSVSSIANTGRDFNQIIIRQTLDLSEDPDRLVKIMQKTIDEMRKEDAYKDIIYSGYNDLGVDISDSNGSVLVGSIRTAAMMKWKVQREFYRRLGNRMAEANIKFYTGTSYYTTPPGSPLHWINDQPSPAPQSDTDMMRKLEAANAHSDDAVKTGQKIDGSSSRKSAGKEADTESHAAKNSRGKASGAESDQKDSGEEN</sequence>